<dbReference type="PANTHER" id="PTHR20857:SF15">
    <property type="entry name" value="THIAMINE-PHOSPHATE SYNTHASE"/>
    <property type="match status" value="1"/>
</dbReference>
<dbReference type="InterPro" id="IPR036206">
    <property type="entry name" value="ThiamineP_synth_sf"/>
</dbReference>
<dbReference type="EMBL" id="CP043617">
    <property type="protein sequence ID" value="QFR49445.1"/>
    <property type="molecule type" value="Genomic_DNA"/>
</dbReference>
<dbReference type="GO" id="GO:0005737">
    <property type="term" value="C:cytoplasm"/>
    <property type="evidence" value="ECO:0007669"/>
    <property type="project" value="TreeGrafter"/>
</dbReference>
<dbReference type="GO" id="GO:0004789">
    <property type="term" value="F:thiamine-phosphate diphosphorylase activity"/>
    <property type="evidence" value="ECO:0007669"/>
    <property type="project" value="TreeGrafter"/>
</dbReference>
<keyword evidence="5" id="KW-1185">Reference proteome</keyword>
<evidence type="ECO:0000313" key="5">
    <source>
        <dbReference type="Proteomes" id="UP000326944"/>
    </source>
</evidence>
<keyword evidence="2" id="KW-0784">Thiamine biosynthesis</keyword>
<evidence type="ECO:0000313" key="4">
    <source>
        <dbReference type="EMBL" id="QFR49445.1"/>
    </source>
</evidence>
<proteinExistence type="predicted"/>
<sequence length="183" mass="21038">MHSYMITSREFYTDTPAVFRSILHEQIQKYLPTHVLYRDKHNPHYETQAHHFVEVCRQFMDVKSFIHQDVDLAYELEATGVHLTSEQFDKIKYAKSKNLEVIISTHTLDEVKKAQELGADASTYSPIFSTPNKGEPKGVKDLKNVVESVDINVFALGGITTQKEIQEVKKTGAYGFASIRYFY</sequence>
<dbReference type="PANTHER" id="PTHR20857">
    <property type="entry name" value="THIAMINE-PHOSPHATE PYROPHOSPHORYLASE"/>
    <property type="match status" value="1"/>
</dbReference>
<organism evidence="4 5">
    <name type="scientific">Sulfurimonas lithotrophica</name>
    <dbReference type="NCBI Taxonomy" id="2590022"/>
    <lineage>
        <taxon>Bacteria</taxon>
        <taxon>Pseudomonadati</taxon>
        <taxon>Campylobacterota</taxon>
        <taxon>Epsilonproteobacteria</taxon>
        <taxon>Campylobacterales</taxon>
        <taxon>Sulfurimonadaceae</taxon>
        <taxon>Sulfurimonas</taxon>
    </lineage>
</organism>
<dbReference type="GO" id="GO:0009228">
    <property type="term" value="P:thiamine biosynthetic process"/>
    <property type="evidence" value="ECO:0007669"/>
    <property type="project" value="UniProtKB-KW"/>
</dbReference>
<evidence type="ECO:0000256" key="2">
    <source>
        <dbReference type="ARBA" id="ARBA00022977"/>
    </source>
</evidence>
<evidence type="ECO:0000256" key="1">
    <source>
        <dbReference type="ARBA" id="ARBA00004948"/>
    </source>
</evidence>
<dbReference type="InterPro" id="IPR022998">
    <property type="entry name" value="ThiamineP_synth_TenI"/>
</dbReference>
<dbReference type="CDD" id="cd00564">
    <property type="entry name" value="TMP_TenI"/>
    <property type="match status" value="1"/>
</dbReference>
<dbReference type="OrthoDB" id="5347413at2"/>
<comment type="pathway">
    <text evidence="1">Cofactor biosynthesis; thiamine diphosphate biosynthesis.</text>
</comment>
<dbReference type="InterPro" id="IPR013785">
    <property type="entry name" value="Aldolase_TIM"/>
</dbReference>
<dbReference type="KEGG" id="sulg:FJR48_06770"/>
<reference evidence="4 5" key="1">
    <citation type="submission" date="2019-09" db="EMBL/GenBank/DDBJ databases">
        <title>Sulfurimonas gotlandica sp. nov., a chemoautotrophic and psychrotolerant epsilonproteobacterium isolated from a pelagic redoxcline, and an emended description of the genus Sulfurimonas.</title>
        <authorList>
            <person name="Wang S."/>
            <person name="Jiang L."/>
            <person name="Shao S."/>
        </authorList>
    </citation>
    <scope>NUCLEOTIDE SEQUENCE [LARGE SCALE GENOMIC DNA]</scope>
    <source>
        <strain evidence="4 5">GYSZ_1</strain>
    </source>
</reference>
<dbReference type="SUPFAM" id="SSF51391">
    <property type="entry name" value="Thiamin phosphate synthase"/>
    <property type="match status" value="1"/>
</dbReference>
<dbReference type="Gene3D" id="3.20.20.70">
    <property type="entry name" value="Aldolase class I"/>
    <property type="match status" value="1"/>
</dbReference>
<accession>A0A5P8P1B2</accession>
<dbReference type="Pfam" id="PF02581">
    <property type="entry name" value="TMP-TENI"/>
    <property type="match status" value="1"/>
</dbReference>
<evidence type="ECO:0000259" key="3">
    <source>
        <dbReference type="Pfam" id="PF02581"/>
    </source>
</evidence>
<dbReference type="AlphaFoldDB" id="A0A5P8P1B2"/>
<gene>
    <name evidence="4" type="ORF">FJR48_06770</name>
</gene>
<dbReference type="Proteomes" id="UP000326944">
    <property type="component" value="Chromosome"/>
</dbReference>
<protein>
    <submittedName>
        <fullName evidence="4">Thiamine phosphate synthase</fullName>
    </submittedName>
</protein>
<feature type="domain" description="Thiamine phosphate synthase/TenI" evidence="3">
    <location>
        <begin position="5"/>
        <end position="180"/>
    </location>
</feature>
<name>A0A5P8P1B2_9BACT</name>